<proteinExistence type="predicted"/>
<evidence type="ECO:0000313" key="2">
    <source>
        <dbReference type="EMBL" id="WLV26052.1"/>
    </source>
</evidence>
<dbReference type="NCBIfam" id="TIGR00778">
    <property type="entry name" value="ahpD_dom"/>
    <property type="match status" value="1"/>
</dbReference>
<dbReference type="PANTHER" id="PTHR33930:SF2">
    <property type="entry name" value="BLR3452 PROTEIN"/>
    <property type="match status" value="1"/>
</dbReference>
<evidence type="ECO:0000313" key="3">
    <source>
        <dbReference type="Proteomes" id="UP001180087"/>
    </source>
</evidence>
<keyword evidence="3" id="KW-1185">Reference proteome</keyword>
<dbReference type="EMBL" id="CP129113">
    <property type="protein sequence ID" value="WLV26052.1"/>
    <property type="molecule type" value="Genomic_DNA"/>
</dbReference>
<sequence>MSNHHSIDQSIMDYKKGSSHLHEALPEVAGAYFNFTEACFEEGALDKKQKQLTALGISITKQDEYCILYHAKGAAEAGATEAEIMETVAISAALGGGAAFAQGVTLALDAYNHYQGPAAH</sequence>
<accession>A0ABY9KZ95</accession>
<reference evidence="2" key="1">
    <citation type="submission" date="2023-06" db="EMBL/GenBank/DDBJ databases">
        <title>A Treasure from Seagulls: Isolation and Description of Aciduricobacillus qingdaonensis gen. nov., sp. nov., a Rare Obligately Uric Acid-utilizing Member in the Family Bacillaceae.</title>
        <authorList>
            <person name="Liu W."/>
            <person name="Wang B."/>
        </authorList>
    </citation>
    <scope>NUCLEOTIDE SEQUENCE</scope>
    <source>
        <strain evidence="2">44XB</strain>
    </source>
</reference>
<dbReference type="Gene3D" id="1.20.1290.10">
    <property type="entry name" value="AhpD-like"/>
    <property type="match status" value="1"/>
</dbReference>
<dbReference type="InterPro" id="IPR003779">
    <property type="entry name" value="CMD-like"/>
</dbReference>
<name>A0ABY9KZ95_9BACI</name>
<dbReference type="PANTHER" id="PTHR33930">
    <property type="entry name" value="ALKYL HYDROPEROXIDE REDUCTASE AHPD"/>
    <property type="match status" value="1"/>
</dbReference>
<dbReference type="SUPFAM" id="SSF69118">
    <property type="entry name" value="AhpD-like"/>
    <property type="match status" value="1"/>
</dbReference>
<dbReference type="InterPro" id="IPR004675">
    <property type="entry name" value="AhpD_core"/>
</dbReference>
<organism evidence="2 3">
    <name type="scientific">Aciduricibacillus chroicocephali</name>
    <dbReference type="NCBI Taxonomy" id="3054939"/>
    <lineage>
        <taxon>Bacteria</taxon>
        <taxon>Bacillati</taxon>
        <taxon>Bacillota</taxon>
        <taxon>Bacilli</taxon>
        <taxon>Bacillales</taxon>
        <taxon>Bacillaceae</taxon>
        <taxon>Aciduricibacillus</taxon>
    </lineage>
</organism>
<evidence type="ECO:0000259" key="1">
    <source>
        <dbReference type="Pfam" id="PF02627"/>
    </source>
</evidence>
<protein>
    <submittedName>
        <fullName evidence="2">Carboxymuconolactone decarboxylase family protein</fullName>
    </submittedName>
</protein>
<dbReference type="Proteomes" id="UP001180087">
    <property type="component" value="Chromosome"/>
</dbReference>
<dbReference type="Pfam" id="PF02627">
    <property type="entry name" value="CMD"/>
    <property type="match status" value="1"/>
</dbReference>
<dbReference type="InterPro" id="IPR029032">
    <property type="entry name" value="AhpD-like"/>
</dbReference>
<gene>
    <name evidence="2" type="ORF">QR721_10975</name>
</gene>
<feature type="domain" description="Carboxymuconolactone decarboxylase-like" evidence="1">
    <location>
        <begin position="26"/>
        <end position="107"/>
    </location>
</feature>